<accession>A0A2Z4XZ60</accession>
<keyword evidence="1" id="KW-0732">Signal</keyword>
<gene>
    <name evidence="2" type="ORF">CDH04_04500</name>
    <name evidence="3" type="ORF">FZC43_04505</name>
</gene>
<evidence type="ECO:0000313" key="4">
    <source>
        <dbReference type="Proteomes" id="UP000251120"/>
    </source>
</evidence>
<dbReference type="Proteomes" id="UP000681131">
    <property type="component" value="Chromosome"/>
</dbReference>
<dbReference type="KEGG" id="fad:CDH04_04500"/>
<sequence length="135" mass="14978">MKKIFCSIIIGSCLLNLNSCILIAGSSYAVDQEATYSKNFDYSVAQVSQAVLDLFKKNKNITITKKIVTTEKSVIDGTVNSKKYKGSFTVSVVALTNISSTLEIKYDIFGDEVKSKELLEKINKDLEVKYKNSTN</sequence>
<dbReference type="AlphaFoldDB" id="A0A2Z4XZ60"/>
<protein>
    <submittedName>
        <fullName evidence="3">DUF3568 family protein</fullName>
    </submittedName>
</protein>
<dbReference type="EMBL" id="CP043424">
    <property type="protein sequence ID" value="QIW11949.1"/>
    <property type="molecule type" value="Genomic_DNA"/>
</dbReference>
<proteinExistence type="predicted"/>
<evidence type="ECO:0000313" key="5">
    <source>
        <dbReference type="Proteomes" id="UP000681131"/>
    </source>
</evidence>
<evidence type="ECO:0000256" key="1">
    <source>
        <dbReference type="SAM" id="SignalP"/>
    </source>
</evidence>
<dbReference type="OrthoDB" id="5604740at2"/>
<dbReference type="Pfam" id="PF12092">
    <property type="entry name" value="DUF3568"/>
    <property type="match status" value="1"/>
</dbReference>
<feature type="chain" id="PRO_5016399308" evidence="1">
    <location>
        <begin position="30"/>
        <end position="135"/>
    </location>
</feature>
<dbReference type="InterPro" id="IPR021952">
    <property type="entry name" value="Flpp3-like"/>
</dbReference>
<organism evidence="2 4">
    <name type="scientific">Francisella adeliensis</name>
    <dbReference type="NCBI Taxonomy" id="2007306"/>
    <lineage>
        <taxon>Bacteria</taxon>
        <taxon>Pseudomonadati</taxon>
        <taxon>Pseudomonadota</taxon>
        <taxon>Gammaproteobacteria</taxon>
        <taxon>Thiotrichales</taxon>
        <taxon>Francisellaceae</taxon>
        <taxon>Francisella</taxon>
    </lineage>
</organism>
<reference evidence="3 5" key="2">
    <citation type="submission" date="2019-08" db="EMBL/GenBank/DDBJ databases">
        <title>Complete genome sequences of Francisella adeliensis (FSC1325 and FSC1326).</title>
        <authorList>
            <person name="Ohrman C."/>
            <person name="Uneklint I."/>
            <person name="Vallesi A."/>
            <person name="Karlsson L."/>
            <person name="Sjodin A."/>
        </authorList>
    </citation>
    <scope>NUCLEOTIDE SEQUENCE [LARGE SCALE GENOMIC DNA]</scope>
    <source>
        <strain evidence="3 5">FSC1325</strain>
    </source>
</reference>
<reference evidence="2 4" key="1">
    <citation type="submission" date="2017-06" db="EMBL/GenBank/DDBJ databases">
        <title>Complete genome of Francisella adeliensis.</title>
        <authorList>
            <person name="Vallesi A."/>
            <person name="Sjodin A."/>
        </authorList>
    </citation>
    <scope>NUCLEOTIDE SEQUENCE [LARGE SCALE GENOMIC DNA]</scope>
    <source>
        <strain evidence="2 4">FDC440</strain>
    </source>
</reference>
<evidence type="ECO:0000313" key="2">
    <source>
        <dbReference type="EMBL" id="AXA33715.1"/>
    </source>
</evidence>
<name>A0A2Z4XZ60_9GAMM</name>
<evidence type="ECO:0000313" key="3">
    <source>
        <dbReference type="EMBL" id="QIW11949.1"/>
    </source>
</evidence>
<dbReference type="RefSeq" id="WP_112869889.1">
    <property type="nucleotide sequence ID" value="NZ_CP021781.1"/>
</dbReference>
<feature type="signal peptide" evidence="1">
    <location>
        <begin position="1"/>
        <end position="29"/>
    </location>
</feature>
<dbReference type="Proteomes" id="UP000251120">
    <property type="component" value="Chromosome"/>
</dbReference>
<dbReference type="EMBL" id="CP021781">
    <property type="protein sequence ID" value="AXA33715.1"/>
    <property type="molecule type" value="Genomic_DNA"/>
</dbReference>
<keyword evidence="5" id="KW-1185">Reference proteome</keyword>